<sequence>MAYTVAKNFGELNQNYLAVENYSNRNNKRNDIVNQLKEAISKCRFYTPTYHYKQKKGYVPPWILTNDIMFGLARQWYNILPSNQKEEIANEIINSNLTDLTIQEKQKFLSDSTKILNDFRNDVAHGTRTF</sequence>
<comment type="caution">
    <text evidence="1">The sequence shown here is derived from an EMBL/GenBank/DDBJ whole genome shotgun (WGS) entry which is preliminary data.</text>
</comment>
<dbReference type="InterPro" id="IPR011664">
    <property type="entry name" value="Abi_system_AbiD/AbiF-like"/>
</dbReference>
<proteinExistence type="predicted"/>
<reference evidence="1 2" key="1">
    <citation type="submission" date="2018-08" db="EMBL/GenBank/DDBJ databases">
        <title>A genome reference for cultivated species of the human gut microbiota.</title>
        <authorList>
            <person name="Zou Y."/>
            <person name="Xue W."/>
            <person name="Luo G."/>
        </authorList>
    </citation>
    <scope>NUCLEOTIDE SEQUENCE [LARGE SCALE GENOMIC DNA]</scope>
    <source>
        <strain evidence="1 2">AF48-16</strain>
    </source>
</reference>
<dbReference type="Pfam" id="PF07751">
    <property type="entry name" value="Abi_2"/>
    <property type="match status" value="1"/>
</dbReference>
<gene>
    <name evidence="1" type="ORF">DW084_05455</name>
</gene>
<accession>A0A415EUJ0</accession>
<protein>
    <submittedName>
        <fullName evidence="1">Abi family protein</fullName>
    </submittedName>
</protein>
<organism evidence="1 2">
    <name type="scientific">Enterococcus casseliflavus</name>
    <name type="common">Enterococcus flavescens</name>
    <dbReference type="NCBI Taxonomy" id="37734"/>
    <lineage>
        <taxon>Bacteria</taxon>
        <taxon>Bacillati</taxon>
        <taxon>Bacillota</taxon>
        <taxon>Bacilli</taxon>
        <taxon>Lactobacillales</taxon>
        <taxon>Enterococcaceae</taxon>
        <taxon>Enterococcus</taxon>
    </lineage>
</organism>
<evidence type="ECO:0000313" key="1">
    <source>
        <dbReference type="EMBL" id="RHK06961.1"/>
    </source>
</evidence>
<dbReference type="EMBL" id="QRMZ01000006">
    <property type="protein sequence ID" value="RHK06961.1"/>
    <property type="molecule type" value="Genomic_DNA"/>
</dbReference>
<name>A0A415EUJ0_ENTCA</name>
<dbReference type="AlphaFoldDB" id="A0A415EUJ0"/>
<evidence type="ECO:0000313" key="2">
    <source>
        <dbReference type="Proteomes" id="UP000286288"/>
    </source>
</evidence>
<dbReference type="Proteomes" id="UP000286288">
    <property type="component" value="Unassembled WGS sequence"/>
</dbReference>